<organism evidence="2 3">
    <name type="scientific">Fusarium poae</name>
    <dbReference type="NCBI Taxonomy" id="36050"/>
    <lineage>
        <taxon>Eukaryota</taxon>
        <taxon>Fungi</taxon>
        <taxon>Dikarya</taxon>
        <taxon>Ascomycota</taxon>
        <taxon>Pezizomycotina</taxon>
        <taxon>Sordariomycetes</taxon>
        <taxon>Hypocreomycetidae</taxon>
        <taxon>Hypocreales</taxon>
        <taxon>Nectriaceae</taxon>
        <taxon>Fusarium</taxon>
    </lineage>
</organism>
<keyword evidence="3" id="KW-1185">Reference proteome</keyword>
<protein>
    <submittedName>
        <fullName evidence="2">Uncharacterized protein</fullName>
    </submittedName>
</protein>
<name>A0A1B8ACS2_FUSPO</name>
<evidence type="ECO:0000313" key="3">
    <source>
        <dbReference type="Proteomes" id="UP000091967"/>
    </source>
</evidence>
<reference evidence="2 3" key="1">
    <citation type="submission" date="2016-06" db="EMBL/GenBank/DDBJ databases">
        <title>Living apart together: crosstalk between the core and supernumerary genomes in a fungal plant pathogen.</title>
        <authorList>
            <person name="Vanheule A."/>
            <person name="Audenaert K."/>
            <person name="Warris S."/>
            <person name="Van De Geest H."/>
            <person name="Schijlen E."/>
            <person name="Hofte M."/>
            <person name="De Saeger S."/>
            <person name="Haesaert G."/>
            <person name="Waalwijk C."/>
            <person name="Van Der Lee T."/>
        </authorList>
    </citation>
    <scope>NUCLEOTIDE SEQUENCE [LARGE SCALE GENOMIC DNA]</scope>
    <source>
        <strain evidence="2 3">2516</strain>
    </source>
</reference>
<evidence type="ECO:0000313" key="2">
    <source>
        <dbReference type="EMBL" id="OBS18281.1"/>
    </source>
</evidence>
<dbReference type="EMBL" id="LYXU01000004">
    <property type="protein sequence ID" value="OBS18281.1"/>
    <property type="molecule type" value="Genomic_DNA"/>
</dbReference>
<dbReference type="AlphaFoldDB" id="A0A1B8ACS2"/>
<gene>
    <name evidence="2" type="ORF">FPOA_10008</name>
</gene>
<dbReference type="Proteomes" id="UP000091967">
    <property type="component" value="Unassembled WGS sequence"/>
</dbReference>
<evidence type="ECO:0000256" key="1">
    <source>
        <dbReference type="SAM" id="MobiDB-lite"/>
    </source>
</evidence>
<sequence length="129" mass="14116">MTLRLAPTSMTPQPALQPKRRNDPKAVQRNHREDRHAPQSFDASSRLILLETKPREIIRLLICQQFGVPPAQGAGANARLTGRGDFDSGSGYYAPANVTSNCKQTSQLKGHELICNAGHCAHIEITMTA</sequence>
<comment type="caution">
    <text evidence="2">The sequence shown here is derived from an EMBL/GenBank/DDBJ whole genome shotgun (WGS) entry which is preliminary data.</text>
</comment>
<proteinExistence type="predicted"/>
<accession>A0A1B8ACS2</accession>
<feature type="region of interest" description="Disordered" evidence="1">
    <location>
        <begin position="1"/>
        <end position="42"/>
    </location>
</feature>
<feature type="compositionally biased region" description="Basic and acidic residues" evidence="1">
    <location>
        <begin position="20"/>
        <end position="37"/>
    </location>
</feature>